<dbReference type="OrthoDB" id="5329176at2759"/>
<dbReference type="AlphaFoldDB" id="A0A370TPQ2"/>
<organism evidence="9 10">
    <name type="scientific">Venustampulla echinocandica</name>
    <dbReference type="NCBI Taxonomy" id="2656787"/>
    <lineage>
        <taxon>Eukaryota</taxon>
        <taxon>Fungi</taxon>
        <taxon>Dikarya</taxon>
        <taxon>Ascomycota</taxon>
        <taxon>Pezizomycotina</taxon>
        <taxon>Leotiomycetes</taxon>
        <taxon>Helotiales</taxon>
        <taxon>Pleuroascaceae</taxon>
        <taxon>Venustampulla</taxon>
    </lineage>
</organism>
<evidence type="ECO:0000256" key="2">
    <source>
        <dbReference type="ARBA" id="ARBA00022692"/>
    </source>
</evidence>
<evidence type="ECO:0000256" key="1">
    <source>
        <dbReference type="ARBA" id="ARBA00004141"/>
    </source>
</evidence>
<evidence type="ECO:0000259" key="8">
    <source>
        <dbReference type="Pfam" id="PF20684"/>
    </source>
</evidence>
<dbReference type="InterPro" id="IPR052337">
    <property type="entry name" value="SAT4-like"/>
</dbReference>
<dbReference type="EMBL" id="NPIC01000003">
    <property type="protein sequence ID" value="RDL37506.1"/>
    <property type="molecule type" value="Genomic_DNA"/>
</dbReference>
<dbReference type="PANTHER" id="PTHR33048:SF129">
    <property type="entry name" value="INTEGRAL MEMBRANE PROTEIN-RELATED"/>
    <property type="match status" value="1"/>
</dbReference>
<dbReference type="PANTHER" id="PTHR33048">
    <property type="entry name" value="PTH11-LIKE INTEGRAL MEMBRANE PROTEIN (AFU_ORTHOLOGUE AFUA_5G11245)"/>
    <property type="match status" value="1"/>
</dbReference>
<dbReference type="Proteomes" id="UP000254866">
    <property type="component" value="Unassembled WGS sequence"/>
</dbReference>
<reference evidence="9 10" key="1">
    <citation type="journal article" date="2018" name="IMA Fungus">
        <title>IMA Genome-F 9: Draft genome sequence of Annulohypoxylon stygium, Aspergillus mulundensis, Berkeleyomyces basicola (syn. Thielaviopsis basicola), Ceratocystis smalleyi, two Cercospora beticola strains, Coleophoma cylindrospora, Fusarium fracticaudum, Phialophora cf. hyalina, and Morchella septimelata.</title>
        <authorList>
            <person name="Wingfield B.D."/>
            <person name="Bills G.F."/>
            <person name="Dong Y."/>
            <person name="Huang W."/>
            <person name="Nel W.J."/>
            <person name="Swalarsk-Parry B.S."/>
            <person name="Vaghefi N."/>
            <person name="Wilken P.M."/>
            <person name="An Z."/>
            <person name="de Beer Z.W."/>
            <person name="De Vos L."/>
            <person name="Chen L."/>
            <person name="Duong T.A."/>
            <person name="Gao Y."/>
            <person name="Hammerbacher A."/>
            <person name="Kikkert J.R."/>
            <person name="Li Y."/>
            <person name="Li H."/>
            <person name="Li K."/>
            <person name="Li Q."/>
            <person name="Liu X."/>
            <person name="Ma X."/>
            <person name="Naidoo K."/>
            <person name="Pethybridge S.J."/>
            <person name="Sun J."/>
            <person name="Steenkamp E.T."/>
            <person name="van der Nest M.A."/>
            <person name="van Wyk S."/>
            <person name="Wingfield M.J."/>
            <person name="Xiong C."/>
            <person name="Yue Q."/>
            <person name="Zhang X."/>
        </authorList>
    </citation>
    <scope>NUCLEOTIDE SEQUENCE [LARGE SCALE GENOMIC DNA]</scope>
    <source>
        <strain evidence="9 10">BP 5553</strain>
    </source>
</reference>
<feature type="domain" description="Rhodopsin" evidence="8">
    <location>
        <begin position="2"/>
        <end position="194"/>
    </location>
</feature>
<protein>
    <recommendedName>
        <fullName evidence="8">Rhodopsin domain-containing protein</fullName>
    </recommendedName>
</protein>
<feature type="transmembrane region" description="Helical" evidence="7">
    <location>
        <begin position="104"/>
        <end position="121"/>
    </location>
</feature>
<evidence type="ECO:0000256" key="3">
    <source>
        <dbReference type="ARBA" id="ARBA00022989"/>
    </source>
</evidence>
<dbReference type="InterPro" id="IPR049326">
    <property type="entry name" value="Rhodopsin_dom_fungi"/>
</dbReference>
<feature type="transmembrane region" description="Helical" evidence="7">
    <location>
        <begin position="133"/>
        <end position="150"/>
    </location>
</feature>
<keyword evidence="3 7" id="KW-1133">Transmembrane helix</keyword>
<evidence type="ECO:0000256" key="4">
    <source>
        <dbReference type="ARBA" id="ARBA00023136"/>
    </source>
</evidence>
<dbReference type="STRING" id="2656787.A0A370TPQ2"/>
<comment type="subcellular location">
    <subcellularLocation>
        <location evidence="1">Membrane</location>
        <topology evidence="1">Multi-pass membrane protein</topology>
    </subcellularLocation>
</comment>
<feature type="transmembrane region" description="Helical" evidence="7">
    <location>
        <begin position="15"/>
        <end position="40"/>
    </location>
</feature>
<sequence>MLLYKRVVAGSSRPAFIYIVNGAIVAQVIYGITFVLLMVLQCRPISAYWLQYSYPTPYTEKFSCLYEGTVPMANACVSVVTDFLAAMLPMFLFMQLKMPRRDKFGLGAIFGVGFMSVASIPPASPLLFARLTGWWSTHSVCITGIVRSVLVRRIFYQSYDVTWLSHDLWSWTYVETNLLVICTAIPPLRVYFKRILGGTTSGHSGGTPDRNTFHRRRPSEYSDLPGNSHLGTSTDSIALHDVESGKIQPVEYQVQVPRRADLGDGGDGKPPEPQRFNQVYLDKELPSIAKGIRLGKKG</sequence>
<comment type="similarity">
    <text evidence="5">Belongs to the SAT4 family.</text>
</comment>
<evidence type="ECO:0000313" key="9">
    <source>
        <dbReference type="EMBL" id="RDL37506.1"/>
    </source>
</evidence>
<evidence type="ECO:0000256" key="5">
    <source>
        <dbReference type="ARBA" id="ARBA00038359"/>
    </source>
</evidence>
<name>A0A370TPQ2_9HELO</name>
<comment type="caution">
    <text evidence="9">The sequence shown here is derived from an EMBL/GenBank/DDBJ whole genome shotgun (WGS) entry which is preliminary data.</text>
</comment>
<keyword evidence="2 7" id="KW-0812">Transmembrane</keyword>
<evidence type="ECO:0000256" key="6">
    <source>
        <dbReference type="SAM" id="MobiDB-lite"/>
    </source>
</evidence>
<evidence type="ECO:0000313" key="10">
    <source>
        <dbReference type="Proteomes" id="UP000254866"/>
    </source>
</evidence>
<proteinExistence type="inferred from homology"/>
<feature type="region of interest" description="Disordered" evidence="6">
    <location>
        <begin position="248"/>
        <end position="278"/>
    </location>
</feature>
<feature type="compositionally biased region" description="Basic and acidic residues" evidence="6">
    <location>
        <begin position="258"/>
        <end position="272"/>
    </location>
</feature>
<dbReference type="Pfam" id="PF20684">
    <property type="entry name" value="Fung_rhodopsin"/>
    <property type="match status" value="1"/>
</dbReference>
<keyword evidence="4 7" id="KW-0472">Membrane</keyword>
<dbReference type="GeneID" id="43597788"/>
<dbReference type="RefSeq" id="XP_031870162.1">
    <property type="nucleotide sequence ID" value="XM_032013562.1"/>
</dbReference>
<accession>A0A370TPQ2</accession>
<keyword evidence="10" id="KW-1185">Reference proteome</keyword>
<gene>
    <name evidence="9" type="ORF">BP5553_04939</name>
</gene>
<dbReference type="GO" id="GO:0016020">
    <property type="term" value="C:membrane"/>
    <property type="evidence" value="ECO:0007669"/>
    <property type="project" value="UniProtKB-SubCell"/>
</dbReference>
<evidence type="ECO:0000256" key="7">
    <source>
        <dbReference type="SAM" id="Phobius"/>
    </source>
</evidence>
<feature type="transmembrane region" description="Helical" evidence="7">
    <location>
        <begin position="72"/>
        <end position="92"/>
    </location>
</feature>
<feature type="region of interest" description="Disordered" evidence="6">
    <location>
        <begin position="202"/>
        <end position="228"/>
    </location>
</feature>